<dbReference type="InterPro" id="IPR030700">
    <property type="entry name" value="N-end_Aminoacyl_Trfase"/>
</dbReference>
<evidence type="ECO:0000259" key="6">
    <source>
        <dbReference type="Pfam" id="PF04377"/>
    </source>
</evidence>
<dbReference type="PANTHER" id="PTHR21367:SF1">
    <property type="entry name" value="ARGINYL-TRNA--PROTEIN TRANSFERASE 1"/>
    <property type="match status" value="1"/>
</dbReference>
<dbReference type="EMBL" id="JAPMSZ010000004">
    <property type="protein sequence ID" value="KAJ5105816.1"/>
    <property type="molecule type" value="Genomic_DNA"/>
</dbReference>
<evidence type="ECO:0000259" key="5">
    <source>
        <dbReference type="Pfam" id="PF04376"/>
    </source>
</evidence>
<dbReference type="EC" id="2.3.2.8" evidence="2"/>
<dbReference type="GO" id="GO:0004057">
    <property type="term" value="F:arginyl-tRNA--protein transferase activity"/>
    <property type="evidence" value="ECO:0007669"/>
    <property type="project" value="UniProtKB-EC"/>
</dbReference>
<comment type="caution">
    <text evidence="7">The sequence shown here is derived from an EMBL/GenBank/DDBJ whole genome shotgun (WGS) entry which is preliminary data.</text>
</comment>
<dbReference type="SUPFAM" id="SSF55729">
    <property type="entry name" value="Acyl-CoA N-acyltransferases (Nat)"/>
    <property type="match status" value="1"/>
</dbReference>
<comment type="similarity">
    <text evidence="1">Belongs to the R-transferase family.</text>
</comment>
<feature type="domain" description="N-end rule aminoacyl transferase C-terminal" evidence="6">
    <location>
        <begin position="195"/>
        <end position="331"/>
    </location>
</feature>
<dbReference type="AlphaFoldDB" id="A0A9W9FSV1"/>
<reference evidence="7" key="2">
    <citation type="journal article" date="2023" name="IMA Fungus">
        <title>Comparative genomic study of the Penicillium genus elucidates a diverse pangenome and 15 lateral gene transfer events.</title>
        <authorList>
            <person name="Petersen C."/>
            <person name="Sorensen T."/>
            <person name="Nielsen M.R."/>
            <person name="Sondergaard T.E."/>
            <person name="Sorensen J.L."/>
            <person name="Fitzpatrick D.A."/>
            <person name="Frisvad J.C."/>
            <person name="Nielsen K.L."/>
        </authorList>
    </citation>
    <scope>NUCLEOTIDE SEQUENCE</scope>
    <source>
        <strain evidence="7">IBT 34128</strain>
    </source>
</reference>
<sequence>MQPVDAERARQLSLFRPLGYQRNSCGYCKSDDGSQYFPHLTLTGLGHVDTSVLGASYFTSSVAVRPEHYEELVNRGWRRSGTLYYKQNLQRSCCPHYTLRLEASAFQPRRDQRKAVNRWNKFILGPAYMRKAARLCPRSREEKKHRKCHFNLRSAVHESEYSNVKRPIDPATKRPLEPAHRFEVNIEGDSVSQAKFELFVKYQTTIHREDVSRWKVKDFQRFLCSGIKRSPASLTKSNALEKKLGSWHQCYRLDGKLIAVAVLDLMPSGVSSVYVFYDPEYEQWEFGKLSALREVAFSLENDYPYYYMGYYIHSCQKMRYKANYKPQYILDPESNTWDPLDGELAQKLDTRPYVSLSRDQSSTAATESSTNPPFEPDVNEEELSLFDIHMPGVLTLDEVKALDLDHWHLLFHGTFVEMIDLVGWEDMRFDSPQSVKGIIAELAAVLGPRLVRDSAVVLFD</sequence>
<proteinExistence type="inferred from homology"/>
<dbReference type="Proteomes" id="UP001141434">
    <property type="component" value="Unassembled WGS sequence"/>
</dbReference>
<organism evidence="7 8">
    <name type="scientific">Penicillium alfredii</name>
    <dbReference type="NCBI Taxonomy" id="1506179"/>
    <lineage>
        <taxon>Eukaryota</taxon>
        <taxon>Fungi</taxon>
        <taxon>Dikarya</taxon>
        <taxon>Ascomycota</taxon>
        <taxon>Pezizomycotina</taxon>
        <taxon>Eurotiomycetes</taxon>
        <taxon>Eurotiomycetidae</taxon>
        <taxon>Eurotiales</taxon>
        <taxon>Aspergillaceae</taxon>
        <taxon>Penicillium</taxon>
    </lineage>
</organism>
<dbReference type="InterPro" id="IPR007471">
    <property type="entry name" value="N-end_Aminoacyl_Trfase_N"/>
</dbReference>
<reference evidence="7" key="1">
    <citation type="submission" date="2022-11" db="EMBL/GenBank/DDBJ databases">
        <authorList>
            <person name="Petersen C."/>
        </authorList>
    </citation>
    <scope>NUCLEOTIDE SEQUENCE</scope>
    <source>
        <strain evidence="7">IBT 34128</strain>
    </source>
</reference>
<protein>
    <recommendedName>
        <fullName evidence="2">arginyltransferase</fullName>
        <ecNumber evidence="2">2.3.2.8</ecNumber>
    </recommendedName>
</protein>
<evidence type="ECO:0000256" key="2">
    <source>
        <dbReference type="ARBA" id="ARBA00012025"/>
    </source>
</evidence>
<dbReference type="Pfam" id="PF04376">
    <property type="entry name" value="ATE_N"/>
    <property type="match status" value="1"/>
</dbReference>
<dbReference type="GeneID" id="81392913"/>
<accession>A0A9W9FSV1</accession>
<dbReference type="OrthoDB" id="74183at2759"/>
<dbReference type="PANTHER" id="PTHR21367">
    <property type="entry name" value="ARGININE-TRNA-PROTEIN TRANSFERASE 1"/>
    <property type="match status" value="1"/>
</dbReference>
<evidence type="ECO:0000256" key="4">
    <source>
        <dbReference type="ARBA" id="ARBA00023315"/>
    </source>
</evidence>
<evidence type="ECO:0000256" key="3">
    <source>
        <dbReference type="ARBA" id="ARBA00022679"/>
    </source>
</evidence>
<keyword evidence="4" id="KW-0012">Acyltransferase</keyword>
<evidence type="ECO:0000313" key="7">
    <source>
        <dbReference type="EMBL" id="KAJ5105816.1"/>
    </source>
</evidence>
<evidence type="ECO:0000256" key="1">
    <source>
        <dbReference type="ARBA" id="ARBA00009991"/>
    </source>
</evidence>
<name>A0A9W9FSV1_9EURO</name>
<dbReference type="RefSeq" id="XP_056514812.1">
    <property type="nucleotide sequence ID" value="XM_056653745.1"/>
</dbReference>
<dbReference type="InterPro" id="IPR007472">
    <property type="entry name" value="N-end_Aminoacyl_Trfase_C"/>
</dbReference>
<dbReference type="GO" id="GO:0005737">
    <property type="term" value="C:cytoplasm"/>
    <property type="evidence" value="ECO:0007669"/>
    <property type="project" value="TreeGrafter"/>
</dbReference>
<keyword evidence="8" id="KW-1185">Reference proteome</keyword>
<dbReference type="InterPro" id="IPR016181">
    <property type="entry name" value="Acyl_CoA_acyltransferase"/>
</dbReference>
<gene>
    <name evidence="7" type="ORF">NUU61_003163</name>
</gene>
<keyword evidence="3 7" id="KW-0808">Transferase</keyword>
<evidence type="ECO:0000313" key="8">
    <source>
        <dbReference type="Proteomes" id="UP001141434"/>
    </source>
</evidence>
<dbReference type="Pfam" id="PF04377">
    <property type="entry name" value="ATE_C"/>
    <property type="match status" value="1"/>
</dbReference>
<feature type="domain" description="N-end aminoacyl transferase N-terminal" evidence="5">
    <location>
        <begin position="24"/>
        <end position="114"/>
    </location>
</feature>